<feature type="transmembrane region" description="Helical" evidence="1">
    <location>
        <begin position="288"/>
        <end position="312"/>
    </location>
</feature>
<sequence length="324" mass="35091">MVQPCGKVLGSNDKNTRFYLRASPLMCIVDCLHFATLILRGMSRDLGVFRRNVKYELHRRFDDEMMAETNGRAESSGLVRLALLVISGIPCQTVKLVGMRGVVWTQVAAVAYFGSIVFWEVMGLAAKLWRVAPAEAETLASGLPRWRGLSSGDGFDGISGVFLRYGLQWHFVIAGQGLGYAMETGVCSLSSSLLSRMSQRAVLFCGFLLTLLPVFLAYMVVYCLASRWKQMWGVSSSSDGALTDIELVTLSSTLVGHHGHLYFIGALPRIASCIWEGAVTSGMEEDKVAIALSAIASSLVGFGYAAVLAVLVPKMLLSVPFLAG</sequence>
<keyword evidence="1" id="KW-1133">Transmembrane helix</keyword>
<feature type="transmembrane region" description="Helical" evidence="1">
    <location>
        <begin position="201"/>
        <end position="221"/>
    </location>
</feature>
<comment type="caution">
    <text evidence="2">The sequence shown here is derived from an EMBL/GenBank/DDBJ whole genome shotgun (WGS) entry which is preliminary data.</text>
</comment>
<keyword evidence="1" id="KW-0472">Membrane</keyword>
<feature type="transmembrane region" description="Helical" evidence="1">
    <location>
        <begin position="103"/>
        <end position="121"/>
    </location>
</feature>
<evidence type="ECO:0000313" key="3">
    <source>
        <dbReference type="Proteomes" id="UP001321760"/>
    </source>
</evidence>
<feature type="transmembrane region" description="Helical" evidence="1">
    <location>
        <begin position="18"/>
        <end position="39"/>
    </location>
</feature>
<evidence type="ECO:0000313" key="2">
    <source>
        <dbReference type="EMBL" id="KAK4446208.1"/>
    </source>
</evidence>
<organism evidence="2 3">
    <name type="scientific">Podospora aff. communis PSN243</name>
    <dbReference type="NCBI Taxonomy" id="3040156"/>
    <lineage>
        <taxon>Eukaryota</taxon>
        <taxon>Fungi</taxon>
        <taxon>Dikarya</taxon>
        <taxon>Ascomycota</taxon>
        <taxon>Pezizomycotina</taxon>
        <taxon>Sordariomycetes</taxon>
        <taxon>Sordariomycetidae</taxon>
        <taxon>Sordariales</taxon>
        <taxon>Podosporaceae</taxon>
        <taxon>Podospora</taxon>
    </lineage>
</organism>
<evidence type="ECO:0000256" key="1">
    <source>
        <dbReference type="SAM" id="Phobius"/>
    </source>
</evidence>
<reference evidence="2" key="1">
    <citation type="journal article" date="2023" name="Mol. Phylogenet. Evol.">
        <title>Genome-scale phylogeny and comparative genomics of the fungal order Sordariales.</title>
        <authorList>
            <person name="Hensen N."/>
            <person name="Bonometti L."/>
            <person name="Westerberg I."/>
            <person name="Brannstrom I.O."/>
            <person name="Guillou S."/>
            <person name="Cros-Aarteil S."/>
            <person name="Calhoun S."/>
            <person name="Haridas S."/>
            <person name="Kuo A."/>
            <person name="Mondo S."/>
            <person name="Pangilinan J."/>
            <person name="Riley R."/>
            <person name="LaButti K."/>
            <person name="Andreopoulos B."/>
            <person name="Lipzen A."/>
            <person name="Chen C."/>
            <person name="Yan M."/>
            <person name="Daum C."/>
            <person name="Ng V."/>
            <person name="Clum A."/>
            <person name="Steindorff A."/>
            <person name="Ohm R.A."/>
            <person name="Martin F."/>
            <person name="Silar P."/>
            <person name="Natvig D.O."/>
            <person name="Lalanne C."/>
            <person name="Gautier V."/>
            <person name="Ament-Velasquez S.L."/>
            <person name="Kruys A."/>
            <person name="Hutchinson M.I."/>
            <person name="Powell A.J."/>
            <person name="Barry K."/>
            <person name="Miller A.N."/>
            <person name="Grigoriev I.V."/>
            <person name="Debuchy R."/>
            <person name="Gladieux P."/>
            <person name="Hiltunen Thoren M."/>
            <person name="Johannesson H."/>
        </authorList>
    </citation>
    <scope>NUCLEOTIDE SEQUENCE</scope>
    <source>
        <strain evidence="2">PSN243</strain>
    </source>
</reference>
<accession>A0AAV9GDN7</accession>
<dbReference type="AlphaFoldDB" id="A0AAV9GDN7"/>
<protein>
    <submittedName>
        <fullName evidence="2">Uncharacterized protein</fullName>
    </submittedName>
</protein>
<name>A0AAV9GDN7_9PEZI</name>
<keyword evidence="3" id="KW-1185">Reference proteome</keyword>
<dbReference type="EMBL" id="MU865959">
    <property type="protein sequence ID" value="KAK4446208.1"/>
    <property type="molecule type" value="Genomic_DNA"/>
</dbReference>
<gene>
    <name evidence="2" type="ORF">QBC34DRAFT_383632</name>
</gene>
<dbReference type="Proteomes" id="UP001321760">
    <property type="component" value="Unassembled WGS sequence"/>
</dbReference>
<keyword evidence="1" id="KW-0812">Transmembrane</keyword>
<reference evidence="2" key="2">
    <citation type="submission" date="2023-05" db="EMBL/GenBank/DDBJ databases">
        <authorList>
            <consortium name="Lawrence Berkeley National Laboratory"/>
            <person name="Steindorff A."/>
            <person name="Hensen N."/>
            <person name="Bonometti L."/>
            <person name="Westerberg I."/>
            <person name="Brannstrom I.O."/>
            <person name="Guillou S."/>
            <person name="Cros-Aarteil S."/>
            <person name="Calhoun S."/>
            <person name="Haridas S."/>
            <person name="Kuo A."/>
            <person name="Mondo S."/>
            <person name="Pangilinan J."/>
            <person name="Riley R."/>
            <person name="Labutti K."/>
            <person name="Andreopoulos B."/>
            <person name="Lipzen A."/>
            <person name="Chen C."/>
            <person name="Yanf M."/>
            <person name="Daum C."/>
            <person name="Ng V."/>
            <person name="Clum A."/>
            <person name="Ohm R."/>
            <person name="Martin F."/>
            <person name="Silar P."/>
            <person name="Natvig D."/>
            <person name="Lalanne C."/>
            <person name="Gautier V."/>
            <person name="Ament-Velasquez S.L."/>
            <person name="Kruys A."/>
            <person name="Hutchinson M.I."/>
            <person name="Powell A.J."/>
            <person name="Barry K."/>
            <person name="Miller A.N."/>
            <person name="Grigoriev I.V."/>
            <person name="Debuchy R."/>
            <person name="Gladieux P."/>
            <person name="Thoren M.H."/>
            <person name="Johannesson H."/>
        </authorList>
    </citation>
    <scope>NUCLEOTIDE SEQUENCE</scope>
    <source>
        <strain evidence="2">PSN243</strain>
    </source>
</reference>
<proteinExistence type="predicted"/>